<name>A0ABQ8VB58_9AGAR</name>
<accession>A0ABQ8VB58</accession>
<gene>
    <name evidence="1" type="ORF">C8R41DRAFT_910733</name>
</gene>
<evidence type="ECO:0000313" key="1">
    <source>
        <dbReference type="EMBL" id="KAJ4484621.1"/>
    </source>
</evidence>
<dbReference type="Proteomes" id="UP001150217">
    <property type="component" value="Unassembled WGS sequence"/>
</dbReference>
<dbReference type="EMBL" id="JANVFT010000052">
    <property type="protein sequence ID" value="KAJ4484621.1"/>
    <property type="molecule type" value="Genomic_DNA"/>
</dbReference>
<proteinExistence type="predicted"/>
<comment type="caution">
    <text evidence="1">The sequence shown here is derived from an EMBL/GenBank/DDBJ whole genome shotgun (WGS) entry which is preliminary data.</text>
</comment>
<evidence type="ECO:0000313" key="2">
    <source>
        <dbReference type="Proteomes" id="UP001150217"/>
    </source>
</evidence>
<keyword evidence="2" id="KW-1185">Reference proteome</keyword>
<evidence type="ECO:0008006" key="3">
    <source>
        <dbReference type="Google" id="ProtNLM"/>
    </source>
</evidence>
<protein>
    <recommendedName>
        <fullName evidence="3">Septin-type G domain-containing protein</fullName>
    </recommendedName>
</protein>
<reference evidence="1" key="1">
    <citation type="submission" date="2022-08" db="EMBL/GenBank/DDBJ databases">
        <title>A Global Phylogenomic Analysis of the Shiitake Genus Lentinula.</title>
        <authorList>
            <consortium name="DOE Joint Genome Institute"/>
            <person name="Sierra-Patev S."/>
            <person name="Min B."/>
            <person name="Naranjo-Ortiz M."/>
            <person name="Looney B."/>
            <person name="Konkel Z."/>
            <person name="Slot J.C."/>
            <person name="Sakamoto Y."/>
            <person name="Steenwyk J.L."/>
            <person name="Rokas A."/>
            <person name="Carro J."/>
            <person name="Camarero S."/>
            <person name="Ferreira P."/>
            <person name="Molpeceres G."/>
            <person name="Ruiz-Duenas F.J."/>
            <person name="Serrano A."/>
            <person name="Henrissat B."/>
            <person name="Drula E."/>
            <person name="Hughes K.W."/>
            <person name="Mata J.L."/>
            <person name="Ishikawa N.K."/>
            <person name="Vargas-Isla R."/>
            <person name="Ushijima S."/>
            <person name="Smith C.A."/>
            <person name="Ahrendt S."/>
            <person name="Andreopoulos W."/>
            <person name="He G."/>
            <person name="Labutti K."/>
            <person name="Lipzen A."/>
            <person name="Ng V."/>
            <person name="Riley R."/>
            <person name="Sandor L."/>
            <person name="Barry K."/>
            <person name="Martinez A.T."/>
            <person name="Xiao Y."/>
            <person name="Gibbons J.G."/>
            <person name="Terashima K."/>
            <person name="Grigoriev I.V."/>
            <person name="Hibbett D.S."/>
        </authorList>
    </citation>
    <scope>NUCLEOTIDE SEQUENCE</scope>
    <source>
        <strain evidence="1">RHP3577 ss4</strain>
    </source>
</reference>
<organism evidence="1 2">
    <name type="scientific">Lentinula lateritia</name>
    <dbReference type="NCBI Taxonomy" id="40482"/>
    <lineage>
        <taxon>Eukaryota</taxon>
        <taxon>Fungi</taxon>
        <taxon>Dikarya</taxon>
        <taxon>Basidiomycota</taxon>
        <taxon>Agaricomycotina</taxon>
        <taxon>Agaricomycetes</taxon>
        <taxon>Agaricomycetidae</taxon>
        <taxon>Agaricales</taxon>
        <taxon>Marasmiineae</taxon>
        <taxon>Omphalotaceae</taxon>
        <taxon>Lentinula</taxon>
    </lineage>
</organism>
<sequence>MLEKIDDRRFIVTGQSGIGKSAFLHYLLLYCLQRKLPTAVQLHNNSYFIFDERGPTKINIHKTTLTDSNDLVTQLCVHFQFLPQRVIQSSPPRPQRWKAWLKQVKGNLIVLALPTEGAQARRLTDLASVVEICDNPLIVSMSKSANLMPDSEGSTVLLHHPLRACNTNGAMMSFQSIPFIPTKYLGDILEKARARTSNERTLQLLSAPSSHSLTRTGVGWIFEQNMLRAALRISNASHHMLMHPPTHLLPGTMAGLQSPGVLDSFYWLQLSKYRRRTTGNIFALQMTIADDHECPDQGPTEIWKVIPSTIRSGRTWHVVRKSDKEMMGRTFWKDFLNGLEHFRLGRENVTVQVWYCVLLSVRSVRDHS</sequence>